<dbReference type="GO" id="GO:0003677">
    <property type="term" value="F:DNA binding"/>
    <property type="evidence" value="ECO:0007669"/>
    <property type="project" value="UniProtKB-KW"/>
</dbReference>
<dbReference type="EMBL" id="CP000155">
    <property type="protein sequence ID" value="ABC33578.1"/>
    <property type="molecule type" value="Genomic_DNA"/>
</dbReference>
<evidence type="ECO:0000256" key="4">
    <source>
        <dbReference type="ARBA" id="ARBA00023163"/>
    </source>
</evidence>
<feature type="domain" description="HTH deoR-type" evidence="5">
    <location>
        <begin position="7"/>
        <end position="62"/>
    </location>
</feature>
<dbReference type="HOGENOM" id="CLU_060699_0_0_6"/>
<dbReference type="PROSITE" id="PS00894">
    <property type="entry name" value="HTH_DEOR_1"/>
    <property type="match status" value="1"/>
</dbReference>
<proteinExistence type="predicted"/>
<keyword evidence="2" id="KW-0805">Transcription regulation</keyword>
<evidence type="ECO:0000256" key="3">
    <source>
        <dbReference type="ARBA" id="ARBA00023125"/>
    </source>
</evidence>
<organism evidence="6 7">
    <name type="scientific">Hahella chejuensis (strain KCTC 2396)</name>
    <dbReference type="NCBI Taxonomy" id="349521"/>
    <lineage>
        <taxon>Bacteria</taxon>
        <taxon>Pseudomonadati</taxon>
        <taxon>Pseudomonadota</taxon>
        <taxon>Gammaproteobacteria</taxon>
        <taxon>Oceanospirillales</taxon>
        <taxon>Hahellaceae</taxon>
        <taxon>Hahella</taxon>
    </lineage>
</organism>
<dbReference type="SUPFAM" id="SSF100950">
    <property type="entry name" value="NagB/RpiA/CoA transferase-like"/>
    <property type="match status" value="1"/>
</dbReference>
<dbReference type="Gene3D" id="3.40.50.1360">
    <property type="match status" value="1"/>
</dbReference>
<dbReference type="SMART" id="SM00420">
    <property type="entry name" value="HTH_DEOR"/>
    <property type="match status" value="1"/>
</dbReference>
<dbReference type="Pfam" id="PF08220">
    <property type="entry name" value="HTH_DeoR"/>
    <property type="match status" value="1"/>
</dbReference>
<dbReference type="InterPro" id="IPR036388">
    <property type="entry name" value="WH-like_DNA-bd_sf"/>
</dbReference>
<evidence type="ECO:0000256" key="2">
    <source>
        <dbReference type="ARBA" id="ARBA00023015"/>
    </source>
</evidence>
<dbReference type="Gene3D" id="1.10.10.10">
    <property type="entry name" value="Winged helix-like DNA-binding domain superfamily/Winged helix DNA-binding domain"/>
    <property type="match status" value="1"/>
</dbReference>
<evidence type="ECO:0000313" key="7">
    <source>
        <dbReference type="Proteomes" id="UP000000238"/>
    </source>
</evidence>
<keyword evidence="1" id="KW-0678">Repressor</keyword>
<evidence type="ECO:0000256" key="1">
    <source>
        <dbReference type="ARBA" id="ARBA00022491"/>
    </source>
</evidence>
<accession>Q2S6Z6</accession>
<dbReference type="PANTHER" id="PTHR30363">
    <property type="entry name" value="HTH-TYPE TRANSCRIPTIONAL REGULATOR SRLR-RELATED"/>
    <property type="match status" value="1"/>
</dbReference>
<dbReference type="InterPro" id="IPR037171">
    <property type="entry name" value="NagB/RpiA_transferase-like"/>
</dbReference>
<dbReference type="NCBIfam" id="NF008154">
    <property type="entry name" value="PRK10906.1"/>
    <property type="match status" value="1"/>
</dbReference>
<dbReference type="InterPro" id="IPR018356">
    <property type="entry name" value="Tscrpt_reg_HTH_DeoR_CS"/>
</dbReference>
<keyword evidence="3" id="KW-0238">DNA-binding</keyword>
<dbReference type="InterPro" id="IPR001034">
    <property type="entry name" value="DeoR_HTH"/>
</dbReference>
<evidence type="ECO:0000313" key="6">
    <source>
        <dbReference type="EMBL" id="ABC33578.1"/>
    </source>
</evidence>
<dbReference type="Pfam" id="PF00455">
    <property type="entry name" value="DeoRC"/>
    <property type="match status" value="1"/>
</dbReference>
<dbReference type="PANTHER" id="PTHR30363:SF4">
    <property type="entry name" value="GLYCEROL-3-PHOSPHATE REGULON REPRESSOR"/>
    <property type="match status" value="1"/>
</dbReference>
<dbReference type="Proteomes" id="UP000000238">
    <property type="component" value="Chromosome"/>
</dbReference>
<dbReference type="InterPro" id="IPR050313">
    <property type="entry name" value="Carb_Metab_HTH_regulators"/>
</dbReference>
<dbReference type="PRINTS" id="PR00037">
    <property type="entry name" value="HTHLACR"/>
</dbReference>
<dbReference type="eggNOG" id="COG1349">
    <property type="taxonomic scope" value="Bacteria"/>
</dbReference>
<protein>
    <submittedName>
        <fullName evidence="6">Transcriptional regulator of sugar metabolism</fullName>
    </submittedName>
</protein>
<reference evidence="6 7" key="1">
    <citation type="journal article" date="2005" name="Nucleic Acids Res.">
        <title>Genomic blueprint of Hahella chejuensis, a marine microbe producing an algicidal agent.</title>
        <authorList>
            <person name="Jeong H."/>
            <person name="Yim J.H."/>
            <person name="Lee C."/>
            <person name="Choi S.-H."/>
            <person name="Park Y.K."/>
            <person name="Yoon S.H."/>
            <person name="Hur C.-G."/>
            <person name="Kang H.-Y."/>
            <person name="Kim D."/>
            <person name="Lee H.H."/>
            <person name="Park K.H."/>
            <person name="Park S.-H."/>
            <person name="Park H.-S."/>
            <person name="Lee H.K."/>
            <person name="Oh T.K."/>
            <person name="Kim J.F."/>
        </authorList>
    </citation>
    <scope>NUCLEOTIDE SEQUENCE [LARGE SCALE GENOMIC DNA]</scope>
    <source>
        <strain evidence="6 7">KCTC 2396</strain>
    </source>
</reference>
<sequence length="258" mass="29027">MSADKPLNARQTAILKLIEKNGVATIDELVEAFDVTPQTLRRDLNLLADYNLIQRFHGGATSITSTENLSYQDRQIRNLEEKEAIAREIALHVPDHSSMFINIGTTTETIARALMNHKGLQVVTNNLHVASMMSQKEDFRVIVTSGEVRARDGGIVGEATMDFVQQFRLDFGIIGISAIDEDGALLDYDYREVRVAQAIIQQSRHVFLAADHSKFGRRAMVRLGSITQANMFFTDQRPSEEIETMMKNHDVRLHICTP</sequence>
<dbReference type="InterPro" id="IPR014036">
    <property type="entry name" value="DeoR-like_C"/>
</dbReference>
<dbReference type="SMART" id="SM01134">
    <property type="entry name" value="DeoRC"/>
    <property type="match status" value="1"/>
</dbReference>
<dbReference type="GO" id="GO:0003700">
    <property type="term" value="F:DNA-binding transcription factor activity"/>
    <property type="evidence" value="ECO:0007669"/>
    <property type="project" value="InterPro"/>
</dbReference>
<name>Q2S6Z6_HAHCH</name>
<dbReference type="SUPFAM" id="SSF46785">
    <property type="entry name" value="Winged helix' DNA-binding domain"/>
    <property type="match status" value="1"/>
</dbReference>
<dbReference type="RefSeq" id="WP_011400628.1">
    <property type="nucleotide sequence ID" value="NC_007645.1"/>
</dbReference>
<keyword evidence="4" id="KW-0804">Transcription</keyword>
<evidence type="ECO:0000259" key="5">
    <source>
        <dbReference type="PROSITE" id="PS51000"/>
    </source>
</evidence>
<dbReference type="OrthoDB" id="9814815at2"/>
<gene>
    <name evidence="6" type="ordered locus">HCH_06963</name>
</gene>
<dbReference type="AlphaFoldDB" id="Q2S6Z6"/>
<dbReference type="STRING" id="349521.HCH_06963"/>
<dbReference type="KEGG" id="hch:HCH_06963"/>
<keyword evidence="7" id="KW-1185">Reference proteome</keyword>
<dbReference type="InterPro" id="IPR036390">
    <property type="entry name" value="WH_DNA-bd_sf"/>
</dbReference>
<dbReference type="PROSITE" id="PS51000">
    <property type="entry name" value="HTH_DEOR_2"/>
    <property type="match status" value="1"/>
</dbReference>